<evidence type="ECO:0000256" key="1">
    <source>
        <dbReference type="ARBA" id="ARBA00013064"/>
    </source>
</evidence>
<reference evidence="5" key="1">
    <citation type="submission" date="2016-10" db="EMBL/GenBank/DDBJ databases">
        <authorList>
            <person name="Varghese N."/>
            <person name="Submissions S."/>
        </authorList>
    </citation>
    <scope>NUCLEOTIDE SEQUENCE [LARGE SCALE GENOMIC DNA]</scope>
    <source>
        <strain evidence="5">CGMCC 1.10784</strain>
    </source>
</reference>
<evidence type="ECO:0000313" key="4">
    <source>
        <dbReference type="EMBL" id="SFE06807.1"/>
    </source>
</evidence>
<dbReference type="EMBL" id="FOMT01000002">
    <property type="protein sequence ID" value="SFE06807.1"/>
    <property type="molecule type" value="Genomic_DNA"/>
</dbReference>
<accession>A0A1I1XHG4</accession>
<dbReference type="RefSeq" id="WP_091184568.1">
    <property type="nucleotide sequence ID" value="NZ_FOMT01000002.1"/>
</dbReference>
<dbReference type="SUPFAM" id="SSF52799">
    <property type="entry name" value="(Phosphotyrosine protein) phosphatases II"/>
    <property type="match status" value="1"/>
</dbReference>
<evidence type="ECO:0000313" key="5">
    <source>
        <dbReference type="Proteomes" id="UP000198855"/>
    </source>
</evidence>
<protein>
    <recommendedName>
        <fullName evidence="1">protein-tyrosine-phosphatase</fullName>
        <ecNumber evidence="1">3.1.3.48</ecNumber>
    </recommendedName>
</protein>
<dbReference type="GO" id="GO:0004725">
    <property type="term" value="F:protein tyrosine phosphatase activity"/>
    <property type="evidence" value="ECO:0007669"/>
    <property type="project" value="UniProtKB-EC"/>
</dbReference>
<dbReference type="Proteomes" id="UP000198855">
    <property type="component" value="Unassembled WGS sequence"/>
</dbReference>
<dbReference type="PANTHER" id="PTHR47216:SF4">
    <property type="entry name" value="OS01G0859400 PROTEIN"/>
    <property type="match status" value="1"/>
</dbReference>
<name>A0A1I1XHG4_9BACL</name>
<feature type="domain" description="Rhodanese" evidence="3">
    <location>
        <begin position="32"/>
        <end position="110"/>
    </location>
</feature>
<dbReference type="EC" id="3.1.3.48" evidence="1"/>
<dbReference type="PANTHER" id="PTHR47216">
    <property type="match status" value="1"/>
</dbReference>
<dbReference type="Gene3D" id="3.90.190.10">
    <property type="entry name" value="Protein tyrosine phosphatase superfamily"/>
    <property type="match status" value="1"/>
</dbReference>
<dbReference type="InterPro" id="IPR001763">
    <property type="entry name" value="Rhodanese-like_dom"/>
</dbReference>
<dbReference type="InterPro" id="IPR000340">
    <property type="entry name" value="Dual-sp_phosphatase_cat-dom"/>
</dbReference>
<gene>
    <name evidence="4" type="ORF">SAMN05216378_2199</name>
</gene>
<evidence type="ECO:0000259" key="3">
    <source>
        <dbReference type="PROSITE" id="PS50206"/>
    </source>
</evidence>
<organism evidence="4 5">
    <name type="scientific">Paenibacillus catalpae</name>
    <dbReference type="NCBI Taxonomy" id="1045775"/>
    <lineage>
        <taxon>Bacteria</taxon>
        <taxon>Bacillati</taxon>
        <taxon>Bacillota</taxon>
        <taxon>Bacilli</taxon>
        <taxon>Bacillales</taxon>
        <taxon>Paenibacillaceae</taxon>
        <taxon>Paenibacillus</taxon>
    </lineage>
</organism>
<keyword evidence="5" id="KW-1185">Reference proteome</keyword>
<dbReference type="STRING" id="1045775.SAMN05216378_2199"/>
<dbReference type="InterPro" id="IPR029021">
    <property type="entry name" value="Prot-tyrosine_phosphatase-like"/>
</dbReference>
<dbReference type="PROSITE" id="PS00383">
    <property type="entry name" value="TYR_PHOSPHATASE_1"/>
    <property type="match status" value="1"/>
</dbReference>
<dbReference type="Pfam" id="PF00782">
    <property type="entry name" value="DSPc"/>
    <property type="match status" value="1"/>
</dbReference>
<dbReference type="PROSITE" id="PS50206">
    <property type="entry name" value="RHODANESE_3"/>
    <property type="match status" value="1"/>
</dbReference>
<dbReference type="InterPro" id="IPR016130">
    <property type="entry name" value="Tyr_Pase_AS"/>
</dbReference>
<dbReference type="AlphaFoldDB" id="A0A1I1XHG4"/>
<proteinExistence type="predicted"/>
<evidence type="ECO:0000259" key="2">
    <source>
        <dbReference type="PROSITE" id="PS50056"/>
    </source>
</evidence>
<feature type="domain" description="Tyrosine specific protein phosphatases" evidence="2">
    <location>
        <begin position="67"/>
        <end position="136"/>
    </location>
</feature>
<sequence>MEKNYHSLHEEKIFMGGAADVEAMEKNENIDVIVDLRGEADGRAYAESKAQHVPISLGDNSPENQHVAFKQAIDEVVNAYRNGKKVAFHCGAGKGRTGTVAAGTLLKLGIAENVEDAISKAKQIRPIIDVKPIQREALEKIFG</sequence>
<dbReference type="InterPro" id="IPR000387">
    <property type="entry name" value="Tyr_Pase_dom"/>
</dbReference>
<dbReference type="OrthoDB" id="2081133at2"/>
<dbReference type="PROSITE" id="PS50056">
    <property type="entry name" value="TYR_PHOSPHATASE_2"/>
    <property type="match status" value="1"/>
</dbReference>